<dbReference type="InterPro" id="IPR036322">
    <property type="entry name" value="WD40_repeat_dom_sf"/>
</dbReference>
<dbReference type="Pfam" id="PF12265">
    <property type="entry name" value="CAF1C_H4-bd"/>
    <property type="match status" value="1"/>
</dbReference>
<evidence type="ECO:0000313" key="8">
    <source>
        <dbReference type="EMBL" id="GBG32591.1"/>
    </source>
</evidence>
<organism evidence="8 9">
    <name type="scientific">Hondaea fermentalgiana</name>
    <dbReference type="NCBI Taxonomy" id="2315210"/>
    <lineage>
        <taxon>Eukaryota</taxon>
        <taxon>Sar</taxon>
        <taxon>Stramenopiles</taxon>
        <taxon>Bigyra</taxon>
        <taxon>Labyrinthulomycetes</taxon>
        <taxon>Thraustochytrida</taxon>
        <taxon>Thraustochytriidae</taxon>
        <taxon>Hondaea</taxon>
    </lineage>
</organism>
<dbReference type="InterPro" id="IPR022052">
    <property type="entry name" value="Histone-bd_RBBP4-like_N"/>
</dbReference>
<keyword evidence="2 6" id="KW-0853">WD repeat</keyword>
<dbReference type="EMBL" id="BEYU01000125">
    <property type="protein sequence ID" value="GBG32591.1"/>
    <property type="molecule type" value="Genomic_DNA"/>
</dbReference>
<dbReference type="PANTHER" id="PTHR22850">
    <property type="entry name" value="WD40 REPEAT FAMILY"/>
    <property type="match status" value="1"/>
</dbReference>
<evidence type="ECO:0000259" key="7">
    <source>
        <dbReference type="Pfam" id="PF12265"/>
    </source>
</evidence>
<keyword evidence="9" id="KW-1185">Reference proteome</keyword>
<dbReference type="InterPro" id="IPR019775">
    <property type="entry name" value="WD40_repeat_CS"/>
</dbReference>
<dbReference type="InterPro" id="IPR001680">
    <property type="entry name" value="WD40_rpt"/>
</dbReference>
<keyword evidence="5" id="KW-0539">Nucleus</keyword>
<reference evidence="8 9" key="1">
    <citation type="submission" date="2017-12" db="EMBL/GenBank/DDBJ databases">
        <title>Sequencing, de novo assembly and annotation of complete genome of a new Thraustochytrid species, strain FCC1311.</title>
        <authorList>
            <person name="Sedici K."/>
            <person name="Godart F."/>
            <person name="Aiese Cigliano R."/>
            <person name="Sanseverino W."/>
            <person name="Barakat M."/>
            <person name="Ortet P."/>
            <person name="Marechal E."/>
            <person name="Cagnac O."/>
            <person name="Amato A."/>
        </authorList>
    </citation>
    <scope>NUCLEOTIDE SEQUENCE [LARGE SCALE GENOMIC DNA]</scope>
</reference>
<dbReference type="OrthoDB" id="427795at2759"/>
<accession>A0A2R5GW00</accession>
<dbReference type="Gene3D" id="2.130.10.10">
    <property type="entry name" value="YVTN repeat-like/Quinoprotein amine dehydrogenase"/>
    <property type="match status" value="1"/>
</dbReference>
<feature type="repeat" description="WD" evidence="6">
    <location>
        <begin position="327"/>
        <end position="362"/>
    </location>
</feature>
<feature type="domain" description="Histone-binding protein RBBP4-like N-terminal" evidence="7">
    <location>
        <begin position="30"/>
        <end position="100"/>
    </location>
</feature>
<name>A0A2R5GW00_9STRA</name>
<evidence type="ECO:0000256" key="4">
    <source>
        <dbReference type="ARBA" id="ARBA00022853"/>
    </source>
</evidence>
<dbReference type="SMART" id="SM00320">
    <property type="entry name" value="WD40"/>
    <property type="match status" value="5"/>
</dbReference>
<protein>
    <submittedName>
        <fullName evidence="8">Histone-binding protein RBBP4</fullName>
    </submittedName>
</protein>
<feature type="repeat" description="WD" evidence="6">
    <location>
        <begin position="283"/>
        <end position="316"/>
    </location>
</feature>
<gene>
    <name evidence="8" type="ORF">FCC1311_088162</name>
</gene>
<dbReference type="PROSITE" id="PS50082">
    <property type="entry name" value="WD_REPEATS_2"/>
    <property type="match status" value="3"/>
</dbReference>
<dbReference type="InParanoid" id="A0A2R5GW00"/>
<dbReference type="PROSITE" id="PS50294">
    <property type="entry name" value="WD_REPEATS_REGION"/>
    <property type="match status" value="2"/>
</dbReference>
<evidence type="ECO:0000256" key="2">
    <source>
        <dbReference type="ARBA" id="ARBA00022574"/>
    </source>
</evidence>
<dbReference type="InterPro" id="IPR020472">
    <property type="entry name" value="WD40_PAC1"/>
</dbReference>
<evidence type="ECO:0000256" key="6">
    <source>
        <dbReference type="PROSITE-ProRule" id="PRU00221"/>
    </source>
</evidence>
<comment type="caution">
    <text evidence="8">The sequence shown here is derived from an EMBL/GenBank/DDBJ whole genome shotgun (WGS) entry which is preliminary data.</text>
</comment>
<dbReference type="InterPro" id="IPR050459">
    <property type="entry name" value="WD_repeat_RBAP46/RBAP48/MSI1"/>
</dbReference>
<dbReference type="FunCoup" id="A0A2R5GW00">
    <property type="interactions" value="391"/>
</dbReference>
<comment type="subcellular location">
    <subcellularLocation>
        <location evidence="1">Nucleus</location>
    </subcellularLocation>
</comment>
<dbReference type="Pfam" id="PF00400">
    <property type="entry name" value="WD40"/>
    <property type="match status" value="5"/>
</dbReference>
<feature type="repeat" description="WD" evidence="6">
    <location>
        <begin position="185"/>
        <end position="227"/>
    </location>
</feature>
<dbReference type="Proteomes" id="UP000241890">
    <property type="component" value="Unassembled WGS sequence"/>
</dbReference>
<keyword evidence="4" id="KW-0156">Chromatin regulator</keyword>
<evidence type="ECO:0000256" key="3">
    <source>
        <dbReference type="ARBA" id="ARBA00022737"/>
    </source>
</evidence>
<dbReference type="PRINTS" id="PR00320">
    <property type="entry name" value="GPROTEINBRPT"/>
</dbReference>
<evidence type="ECO:0000256" key="5">
    <source>
        <dbReference type="ARBA" id="ARBA00023242"/>
    </source>
</evidence>
<evidence type="ECO:0000313" key="9">
    <source>
        <dbReference type="Proteomes" id="UP000241890"/>
    </source>
</evidence>
<dbReference type="SUPFAM" id="SSF50978">
    <property type="entry name" value="WD40 repeat-like"/>
    <property type="match status" value="1"/>
</dbReference>
<sequence>MASTEAAAAAAAAVGQEEEEEEADMKVIAEEYKVWKKNTPFLYDLVLTHALEWPSLTVQWLDRKTKFADKDYSEQELLMGTHTADGAQNHLLIARVRLPNETANIDARKYDDERGELGGYGGTASKIEVKVRINHDGEVNRARYMPQDDYIVGTKTNAGEVHVFYVRDHESKPAEDSPAQPDVRCAGHNKEGYGLDWSPQRKGHILSSSDDGSICHWDINGKPDAKSKALDPLHSYSAHGGTVVGDVQWHCKHQELFGSIGDDGAMCLWDLRAKDAKPIATAAKAHEKGVNTLSFSPFNDYLSLTGGSDKVIKLWDQRNLNRPLHVFEGHTDEIYKVEWAPFSEAIMASCGADRRVMVWDLSRIGDELNPEDTADGAPELLFVHGGHTATVNDFSWNTNDPWTIASVAEDNVVQVFQLAAAIYADDTKEGTNLSDADLE</sequence>
<dbReference type="GO" id="GO:0005634">
    <property type="term" value="C:nucleus"/>
    <property type="evidence" value="ECO:0007669"/>
    <property type="project" value="UniProtKB-SubCell"/>
</dbReference>
<dbReference type="GO" id="GO:0006325">
    <property type="term" value="P:chromatin organization"/>
    <property type="evidence" value="ECO:0007669"/>
    <property type="project" value="UniProtKB-KW"/>
</dbReference>
<dbReference type="PROSITE" id="PS00678">
    <property type="entry name" value="WD_REPEATS_1"/>
    <property type="match status" value="1"/>
</dbReference>
<dbReference type="InterPro" id="IPR015943">
    <property type="entry name" value="WD40/YVTN_repeat-like_dom_sf"/>
</dbReference>
<dbReference type="AlphaFoldDB" id="A0A2R5GW00"/>
<keyword evidence="3" id="KW-0677">Repeat</keyword>
<evidence type="ECO:0000256" key="1">
    <source>
        <dbReference type="ARBA" id="ARBA00004123"/>
    </source>
</evidence>
<proteinExistence type="predicted"/>